<feature type="coiled-coil region" evidence="2">
    <location>
        <begin position="299"/>
        <end position="326"/>
    </location>
</feature>
<keyword evidence="4" id="KW-1185">Reference proteome</keyword>
<dbReference type="GO" id="GO:0005576">
    <property type="term" value="C:extracellular region"/>
    <property type="evidence" value="ECO:0007669"/>
    <property type="project" value="InterPro"/>
</dbReference>
<dbReference type="InterPro" id="IPR008405">
    <property type="entry name" value="ApoL"/>
</dbReference>
<evidence type="ECO:0000256" key="2">
    <source>
        <dbReference type="SAM" id="Coils"/>
    </source>
</evidence>
<evidence type="ECO:0008006" key="5">
    <source>
        <dbReference type="Google" id="ProtNLM"/>
    </source>
</evidence>
<gene>
    <name evidence="3" type="primary">LOC123028796</name>
</gene>
<keyword evidence="2" id="KW-0175">Coiled coil</keyword>
<proteinExistence type="inferred from homology"/>
<protein>
    <recommendedName>
        <fullName evidence="5">Apolipoprotein L3-like</fullName>
    </recommendedName>
</protein>
<dbReference type="GO" id="GO:0016020">
    <property type="term" value="C:membrane"/>
    <property type="evidence" value="ECO:0007669"/>
    <property type="project" value="TreeGrafter"/>
</dbReference>
<dbReference type="GO" id="GO:0042157">
    <property type="term" value="P:lipoprotein metabolic process"/>
    <property type="evidence" value="ECO:0007669"/>
    <property type="project" value="InterPro"/>
</dbReference>
<name>A0A8D2J4K1_VARKO</name>
<comment type="similarity">
    <text evidence="1">Belongs to the apolipoprotein L family.</text>
</comment>
<dbReference type="KEGG" id="vko:123028796"/>
<evidence type="ECO:0000313" key="3">
    <source>
        <dbReference type="Ensembl" id="ENSVKKP00000009234.1"/>
    </source>
</evidence>
<dbReference type="GeneID" id="123028796"/>
<reference evidence="3" key="1">
    <citation type="submission" date="2025-08" db="UniProtKB">
        <authorList>
            <consortium name="Ensembl"/>
        </authorList>
    </citation>
    <scope>IDENTIFICATION</scope>
</reference>
<organism evidence="3 4">
    <name type="scientific">Varanus komodoensis</name>
    <name type="common">Komodo dragon</name>
    <dbReference type="NCBI Taxonomy" id="61221"/>
    <lineage>
        <taxon>Eukaryota</taxon>
        <taxon>Metazoa</taxon>
        <taxon>Chordata</taxon>
        <taxon>Craniata</taxon>
        <taxon>Vertebrata</taxon>
        <taxon>Euteleostomi</taxon>
        <taxon>Lepidosauria</taxon>
        <taxon>Squamata</taxon>
        <taxon>Bifurcata</taxon>
        <taxon>Unidentata</taxon>
        <taxon>Episquamata</taxon>
        <taxon>Toxicofera</taxon>
        <taxon>Anguimorpha</taxon>
        <taxon>Paleoanguimorpha</taxon>
        <taxon>Varanoidea</taxon>
        <taxon>Varanidae</taxon>
        <taxon>Varanus</taxon>
    </lineage>
</organism>
<dbReference type="RefSeq" id="XP_044296960.1">
    <property type="nucleotide sequence ID" value="XM_044441025.1"/>
</dbReference>
<reference evidence="3" key="2">
    <citation type="submission" date="2025-09" db="UniProtKB">
        <authorList>
            <consortium name="Ensembl"/>
        </authorList>
    </citation>
    <scope>IDENTIFICATION</scope>
</reference>
<accession>A0A8D2J4K1</accession>
<dbReference type="PANTHER" id="PTHR14096">
    <property type="entry name" value="APOLIPOPROTEIN L"/>
    <property type="match status" value="1"/>
</dbReference>
<dbReference type="Ensembl" id="ENSVKKT00000009467.1">
    <property type="protein sequence ID" value="ENSVKKP00000009234.1"/>
    <property type="gene ID" value="ENSVKKG00000006542.1"/>
</dbReference>
<dbReference type="GO" id="GO:0006869">
    <property type="term" value="P:lipid transport"/>
    <property type="evidence" value="ECO:0007669"/>
    <property type="project" value="InterPro"/>
</dbReference>
<sequence length="341" mass="38043">MELFSVSGCLIFLLCLNLALFYLYLLKTRCSTSGSSAQDEDTEENNAEVKNLCLLFAQFLKEFPGQRQTIKQCITCLREMADQVDKIHKNCTITSLIGNVTSALSEVFRMGSQFLDSSSARGSLHTAIAGISFGVCGTAVDVGANIFESVYKMQKKEKTEDLLKEGTNSLRKLIGPSEMNFTSELPLSTWRIASDIIPTIFSVGTTMSAGKRLHTHIKALKCVKEKPELLDLAMKVAAGQGDKEEIKKVWSNFQGTLLAKTKSERMQDVAWSLCTILGNIKKIAEGVMELRDGAEDEMAARIREKANQLQKELQRLNKLYEWLKEQGITEYESCPPKPKFI</sequence>
<evidence type="ECO:0000256" key="1">
    <source>
        <dbReference type="ARBA" id="ARBA00010090"/>
    </source>
</evidence>
<dbReference type="GO" id="GO:0008289">
    <property type="term" value="F:lipid binding"/>
    <property type="evidence" value="ECO:0007669"/>
    <property type="project" value="InterPro"/>
</dbReference>
<evidence type="ECO:0000313" key="4">
    <source>
        <dbReference type="Proteomes" id="UP000694545"/>
    </source>
</evidence>
<dbReference type="OMA" id="CCTISNV"/>
<dbReference type="Pfam" id="PF05461">
    <property type="entry name" value="ApoL"/>
    <property type="match status" value="1"/>
</dbReference>
<dbReference type="PANTHER" id="PTHR14096:SF27">
    <property type="entry name" value="APOLIPOPROTEIN L2"/>
    <property type="match status" value="1"/>
</dbReference>
<dbReference type="Proteomes" id="UP000694545">
    <property type="component" value="Unplaced"/>
</dbReference>
<dbReference type="OrthoDB" id="6363454at2759"/>
<dbReference type="AlphaFoldDB" id="A0A8D2J4K1"/>